<dbReference type="NCBIfam" id="TIGR02842">
    <property type="entry name" value="CyoC"/>
    <property type="match status" value="1"/>
</dbReference>
<evidence type="ECO:0000256" key="16">
    <source>
        <dbReference type="ARBA" id="ARBA00032717"/>
    </source>
</evidence>
<dbReference type="GO" id="GO:0004129">
    <property type="term" value="F:cytochrome-c oxidase activity"/>
    <property type="evidence" value="ECO:0007669"/>
    <property type="project" value="InterPro"/>
</dbReference>
<dbReference type="FunFam" id="1.20.120.80:FF:000001">
    <property type="entry name" value="Cytochrome (Ubi)quinol oxidase subunit III"/>
    <property type="match status" value="1"/>
</dbReference>
<dbReference type="PANTHER" id="PTHR11403:SF2">
    <property type="entry name" value="CYTOCHROME BO(3) UBIQUINOL OXIDASE SUBUNIT 3"/>
    <property type="match status" value="1"/>
</dbReference>
<feature type="transmembrane region" description="Helical" evidence="18">
    <location>
        <begin position="40"/>
        <end position="62"/>
    </location>
</feature>
<dbReference type="Pfam" id="PF00510">
    <property type="entry name" value="COX3"/>
    <property type="match status" value="1"/>
</dbReference>
<evidence type="ECO:0000256" key="2">
    <source>
        <dbReference type="ARBA" id="ARBA00010581"/>
    </source>
</evidence>
<name>A0A1T5HWA1_9GAMM</name>
<evidence type="ECO:0000256" key="6">
    <source>
        <dbReference type="ARBA" id="ARBA00022475"/>
    </source>
</evidence>
<dbReference type="PROSITE" id="PS50253">
    <property type="entry name" value="COX3"/>
    <property type="match status" value="1"/>
</dbReference>
<keyword evidence="11 18" id="KW-0472">Membrane</keyword>
<evidence type="ECO:0000256" key="9">
    <source>
        <dbReference type="ARBA" id="ARBA00022989"/>
    </source>
</evidence>
<gene>
    <name evidence="20" type="primary">cyoC</name>
    <name evidence="20" type="ORF">CZ809_00480</name>
</gene>
<organism evidence="20 21">
    <name type="scientific">Photobacterium piscicola</name>
    <dbReference type="NCBI Taxonomy" id="1378299"/>
    <lineage>
        <taxon>Bacteria</taxon>
        <taxon>Pseudomonadati</taxon>
        <taxon>Pseudomonadota</taxon>
        <taxon>Gammaproteobacteria</taxon>
        <taxon>Vibrionales</taxon>
        <taxon>Vibrionaceae</taxon>
        <taxon>Photobacterium</taxon>
    </lineage>
</organism>
<dbReference type="AlphaFoldDB" id="A0A1T5HWA1"/>
<feature type="transmembrane region" description="Helical" evidence="18">
    <location>
        <begin position="149"/>
        <end position="173"/>
    </location>
</feature>
<proteinExistence type="inferred from homology"/>
<dbReference type="CDD" id="cd02863">
    <property type="entry name" value="Ubiquinol_oxidase_III"/>
    <property type="match status" value="1"/>
</dbReference>
<keyword evidence="5" id="KW-0813">Transport</keyword>
<dbReference type="InterPro" id="IPR035973">
    <property type="entry name" value="Cyt_c_oxidase_su3-like_sf"/>
</dbReference>
<dbReference type="InterPro" id="IPR014206">
    <property type="entry name" value="Cyt_c_ubiqinol_oxidase_su3"/>
</dbReference>
<evidence type="ECO:0000256" key="10">
    <source>
        <dbReference type="ARBA" id="ARBA00023002"/>
    </source>
</evidence>
<dbReference type="GO" id="GO:0009486">
    <property type="term" value="F:cytochrome bo3 ubiquinol oxidase activity"/>
    <property type="evidence" value="ECO:0007669"/>
    <property type="project" value="InterPro"/>
</dbReference>
<evidence type="ECO:0000256" key="8">
    <source>
        <dbReference type="ARBA" id="ARBA00022982"/>
    </source>
</evidence>
<evidence type="ECO:0000256" key="11">
    <source>
        <dbReference type="ARBA" id="ARBA00023136"/>
    </source>
</evidence>
<dbReference type="InterPro" id="IPR024791">
    <property type="entry name" value="Cyt_c/ubiquinol_Oxase_su3"/>
</dbReference>
<dbReference type="SUPFAM" id="SSF81452">
    <property type="entry name" value="Cytochrome c oxidase subunit III-like"/>
    <property type="match status" value="1"/>
</dbReference>
<dbReference type="GO" id="GO:0019646">
    <property type="term" value="P:aerobic electron transport chain"/>
    <property type="evidence" value="ECO:0007669"/>
    <property type="project" value="InterPro"/>
</dbReference>
<dbReference type="Gene3D" id="1.20.120.80">
    <property type="entry name" value="Cytochrome c oxidase, subunit III, four-helix bundle"/>
    <property type="match status" value="1"/>
</dbReference>
<evidence type="ECO:0000313" key="21">
    <source>
        <dbReference type="Proteomes" id="UP000189966"/>
    </source>
</evidence>
<dbReference type="Proteomes" id="UP000189966">
    <property type="component" value="Unassembled WGS sequence"/>
</dbReference>
<keyword evidence="10" id="KW-0560">Oxidoreductase</keyword>
<evidence type="ECO:0000256" key="13">
    <source>
        <dbReference type="ARBA" id="ARBA00030072"/>
    </source>
</evidence>
<evidence type="ECO:0000256" key="3">
    <source>
        <dbReference type="ARBA" id="ARBA00011700"/>
    </source>
</evidence>
<comment type="subcellular location">
    <subcellularLocation>
        <location evidence="1 17">Cell membrane</location>
        <topology evidence="1 17">Multi-pass membrane protein</topology>
    </subcellularLocation>
</comment>
<dbReference type="InterPro" id="IPR033946">
    <property type="entry name" value="Ubiquinol_oxase_su3_dom"/>
</dbReference>
<evidence type="ECO:0000256" key="1">
    <source>
        <dbReference type="ARBA" id="ARBA00004651"/>
    </source>
</evidence>
<evidence type="ECO:0000256" key="14">
    <source>
        <dbReference type="ARBA" id="ARBA00031884"/>
    </source>
</evidence>
<evidence type="ECO:0000256" key="12">
    <source>
        <dbReference type="ARBA" id="ARBA00025694"/>
    </source>
</evidence>
<evidence type="ECO:0000313" key="20">
    <source>
        <dbReference type="EMBL" id="SKC31002.1"/>
    </source>
</evidence>
<evidence type="ECO:0000256" key="5">
    <source>
        <dbReference type="ARBA" id="ARBA00022448"/>
    </source>
</evidence>
<comment type="subunit">
    <text evidence="3">Heterooctamer of two A chains, two B chains, two C chains and two D chains.</text>
</comment>
<comment type="function">
    <text evidence="12">Cytochrome bo(3) ubiquinol terminal oxidase is the component of the aerobic respiratory chain of E.coli that predominates when cells are grown at high aeration. Has proton pump activity across the membrane in addition to electron transfer, pumping 2 protons/electron.</text>
</comment>
<dbReference type="InterPro" id="IPR013833">
    <property type="entry name" value="Cyt_c_oxidase_su3_a-hlx"/>
</dbReference>
<feature type="domain" description="Heme-copper oxidase subunit III family profile" evidence="19">
    <location>
        <begin position="38"/>
        <end position="214"/>
    </location>
</feature>
<sequence length="215" mass="24604">MMTTEVKDTFNLNVSAQSNDSHELDDHDHHDYAGDTIFGFWIYILSDCLLFGTLFAVYAVYSNSFAGLIEPKELFNLGFVLTETALLLFSSFTFGMAMLKANHEDIKGMFKWLAITFGLGLSFLIMELYEFYHFTSEGATFHSSAYWSAFYGLVATHGLHVFAGLMWMIVLVFHFKRDGFSTENKTRLACLSLFWHFLDVIWICVFSVVYLMGVL</sequence>
<protein>
    <recommendedName>
        <fullName evidence="4">Cytochrome bo(3) ubiquinol oxidase subunit 3</fullName>
    </recommendedName>
    <alternativeName>
        <fullName evidence="15">Cytochrome o ubiquinol oxidase subunit 3</fullName>
    </alternativeName>
    <alternativeName>
        <fullName evidence="13">Oxidase bo(3) subunit 3</fullName>
    </alternativeName>
    <alternativeName>
        <fullName evidence="16">Ubiquinol oxidase polypeptide III</fullName>
    </alternativeName>
    <alternativeName>
        <fullName evidence="14">Ubiquinol oxidase subunit 3</fullName>
    </alternativeName>
</protein>
<keyword evidence="9 18" id="KW-1133">Transmembrane helix</keyword>
<feature type="transmembrane region" description="Helical" evidence="18">
    <location>
        <begin position="74"/>
        <end position="97"/>
    </location>
</feature>
<reference evidence="20 21" key="1">
    <citation type="submission" date="2017-02" db="EMBL/GenBank/DDBJ databases">
        <authorList>
            <person name="Peterson S.W."/>
        </authorList>
    </citation>
    <scope>NUCLEOTIDE SEQUENCE [LARGE SCALE GENOMIC DNA]</scope>
    <source>
        <strain evidence="21">type strain: NCCB 100098</strain>
    </source>
</reference>
<feature type="transmembrane region" description="Helical" evidence="18">
    <location>
        <begin position="193"/>
        <end position="213"/>
    </location>
</feature>
<evidence type="ECO:0000256" key="7">
    <source>
        <dbReference type="ARBA" id="ARBA00022692"/>
    </source>
</evidence>
<dbReference type="PANTHER" id="PTHR11403">
    <property type="entry name" value="CYTOCHROME C OXIDASE SUBUNIT III"/>
    <property type="match status" value="1"/>
</dbReference>
<keyword evidence="8" id="KW-0249">Electron transport</keyword>
<evidence type="ECO:0000256" key="15">
    <source>
        <dbReference type="ARBA" id="ARBA00032189"/>
    </source>
</evidence>
<evidence type="ECO:0000256" key="17">
    <source>
        <dbReference type="RuleBase" id="RU003376"/>
    </source>
</evidence>
<keyword evidence="7 17" id="KW-0812">Transmembrane</keyword>
<evidence type="ECO:0000259" key="19">
    <source>
        <dbReference type="PROSITE" id="PS50253"/>
    </source>
</evidence>
<accession>A0A1T5HWA1</accession>
<evidence type="ECO:0000256" key="4">
    <source>
        <dbReference type="ARBA" id="ARBA00014687"/>
    </source>
</evidence>
<evidence type="ECO:0000256" key="18">
    <source>
        <dbReference type="SAM" id="Phobius"/>
    </source>
</evidence>
<feature type="transmembrane region" description="Helical" evidence="18">
    <location>
        <begin position="109"/>
        <end position="129"/>
    </location>
</feature>
<dbReference type="EMBL" id="FUZI01000001">
    <property type="protein sequence ID" value="SKC31002.1"/>
    <property type="molecule type" value="Genomic_DNA"/>
</dbReference>
<dbReference type="InterPro" id="IPR000298">
    <property type="entry name" value="Cyt_c_oxidase-like_su3"/>
</dbReference>
<comment type="similarity">
    <text evidence="2 17">Belongs to the cytochrome c oxidase subunit 3 family.</text>
</comment>
<keyword evidence="6" id="KW-1003">Cell membrane</keyword>
<dbReference type="GO" id="GO:0005886">
    <property type="term" value="C:plasma membrane"/>
    <property type="evidence" value="ECO:0007669"/>
    <property type="project" value="UniProtKB-SubCell"/>
</dbReference>